<reference evidence="1" key="1">
    <citation type="journal article" date="2019" name="Sci. Rep.">
        <title>Draft genome of Tanacetum cinerariifolium, the natural source of mosquito coil.</title>
        <authorList>
            <person name="Yamashiro T."/>
            <person name="Shiraishi A."/>
            <person name="Satake H."/>
            <person name="Nakayama K."/>
        </authorList>
    </citation>
    <scope>NUCLEOTIDE SEQUENCE</scope>
</reference>
<evidence type="ECO:0000313" key="1">
    <source>
        <dbReference type="EMBL" id="GFC91146.1"/>
    </source>
</evidence>
<name>A0A699S139_TANCI</name>
<gene>
    <name evidence="1" type="ORF">Tci_863116</name>
</gene>
<comment type="caution">
    <text evidence="1">The sequence shown here is derived from an EMBL/GenBank/DDBJ whole genome shotgun (WGS) entry which is preliminary data.</text>
</comment>
<dbReference type="EMBL" id="BKCJ011130104">
    <property type="protein sequence ID" value="GFC91146.1"/>
    <property type="molecule type" value="Genomic_DNA"/>
</dbReference>
<sequence length="129" mass="13970">MIRKLVGDLSTHTTKYTSPALTQKVFANMRRVGKGFFGVETPLFEGMVVAQEVGEGVADEVHDEGVFAAGVTTEGVVSAAEDVVPTDDDDEELSILNKVKVLKLRRLQKVGTGQRIETSDDTIMDDVSN</sequence>
<dbReference type="AlphaFoldDB" id="A0A699S139"/>
<protein>
    <submittedName>
        <fullName evidence="1">Uncharacterized protein</fullName>
    </submittedName>
</protein>
<accession>A0A699S139</accession>
<organism evidence="1">
    <name type="scientific">Tanacetum cinerariifolium</name>
    <name type="common">Dalmatian daisy</name>
    <name type="synonym">Chrysanthemum cinerariifolium</name>
    <dbReference type="NCBI Taxonomy" id="118510"/>
    <lineage>
        <taxon>Eukaryota</taxon>
        <taxon>Viridiplantae</taxon>
        <taxon>Streptophyta</taxon>
        <taxon>Embryophyta</taxon>
        <taxon>Tracheophyta</taxon>
        <taxon>Spermatophyta</taxon>
        <taxon>Magnoliopsida</taxon>
        <taxon>eudicotyledons</taxon>
        <taxon>Gunneridae</taxon>
        <taxon>Pentapetalae</taxon>
        <taxon>asterids</taxon>
        <taxon>campanulids</taxon>
        <taxon>Asterales</taxon>
        <taxon>Asteraceae</taxon>
        <taxon>Asteroideae</taxon>
        <taxon>Anthemideae</taxon>
        <taxon>Anthemidinae</taxon>
        <taxon>Tanacetum</taxon>
    </lineage>
</organism>
<proteinExistence type="predicted"/>